<feature type="region of interest" description="Disordered" evidence="1">
    <location>
        <begin position="326"/>
        <end position="365"/>
    </location>
</feature>
<comment type="caution">
    <text evidence="2">The sequence shown here is derived from an EMBL/GenBank/DDBJ whole genome shotgun (WGS) entry which is preliminary data.</text>
</comment>
<accession>A0A854QJU4</accession>
<name>A0A854QJU4_CRYNE</name>
<evidence type="ECO:0000313" key="2">
    <source>
        <dbReference type="EMBL" id="OXG24013.1"/>
    </source>
</evidence>
<organism evidence="2 3">
    <name type="scientific">Cryptococcus neoformans Tu259-1</name>
    <dbReference type="NCBI Taxonomy" id="1230072"/>
    <lineage>
        <taxon>Eukaryota</taxon>
        <taxon>Fungi</taxon>
        <taxon>Dikarya</taxon>
        <taxon>Basidiomycota</taxon>
        <taxon>Agaricomycotina</taxon>
        <taxon>Tremellomycetes</taxon>
        <taxon>Tremellales</taxon>
        <taxon>Cryptococcaceae</taxon>
        <taxon>Cryptococcus</taxon>
        <taxon>Cryptococcus neoformans species complex</taxon>
    </lineage>
</organism>
<sequence>MRTKVGDFRHVNNNAIADTIYLFSDFRSSAAVSMKLQRITLLTPSRPRSLTMTAALPVDIWSHILSYCIELPPTPGAHVPQPTLANALRVSSTLFLAAAPHLYSRPTVSDLGSFLLGLDRPTSVFPSSFITSQQMDYEYLKWGHKKIPLLRHLQQVTFYRPFISGYDSVVSPESTVSEATFTSVGYANQVLSHLHFTKTTRISPKFKVLSILDPPELPMYPQTVPLFAQFIQLFIRYFQPRSVCFQNADILISSQTVKLHDPYLPENVIIHADLDWKLTVVWGTTNRVCFFKSKIEEEDNLDLGALTIADPIEGSSQAMEADVDVRDNDEGGWGDIDETSGPPSGLASQRTESTPSNTALHNQSNELYLGTFDPEDLEDDYYDEYGWDDELDAVDDFGGIYDDGVGLPSHMSDFDGDDDVAAFFSAGFSEEEVTSMLADCLSRSFKHCRLNNRKGGRKSIQRTVFEFYGLEQFLSVDTPVYGNPDIYGQDTEDQILQEGIERVREMVQQHVERMLAGVGQLPVIKFLRANEAPDCEGCGRKMTGWLSD</sequence>
<evidence type="ECO:0000313" key="3">
    <source>
        <dbReference type="Proteomes" id="UP000199727"/>
    </source>
</evidence>
<protein>
    <submittedName>
        <fullName evidence="2">Uncharacterized protein</fullName>
    </submittedName>
</protein>
<feature type="compositionally biased region" description="Polar residues" evidence="1">
    <location>
        <begin position="346"/>
        <end position="365"/>
    </location>
</feature>
<dbReference type="Proteomes" id="UP000199727">
    <property type="component" value="Unassembled WGS sequence"/>
</dbReference>
<evidence type="ECO:0000256" key="1">
    <source>
        <dbReference type="SAM" id="MobiDB-lite"/>
    </source>
</evidence>
<gene>
    <name evidence="2" type="ORF">C361_02562</name>
</gene>
<dbReference type="EMBL" id="AMKT01000034">
    <property type="protein sequence ID" value="OXG24013.1"/>
    <property type="molecule type" value="Genomic_DNA"/>
</dbReference>
<proteinExistence type="predicted"/>
<dbReference type="AlphaFoldDB" id="A0A854QJU4"/>
<reference evidence="2 3" key="1">
    <citation type="submission" date="2017-06" db="EMBL/GenBank/DDBJ databases">
        <title>Global population genomics of the pathogenic fungus Cryptococcus neoformans var. grubii.</title>
        <authorList>
            <person name="Cuomo C."/>
            <person name="Litvintseva A."/>
            <person name="Chen Y."/>
            <person name="Young S."/>
            <person name="Zeng Q."/>
            <person name="Chapman S."/>
            <person name="Gujja S."/>
            <person name="Saif S."/>
            <person name="Birren B."/>
        </authorList>
    </citation>
    <scope>NUCLEOTIDE SEQUENCE [LARGE SCALE GENOMIC DNA]</scope>
    <source>
        <strain evidence="2 3">Tu259-1</strain>
    </source>
</reference>
<dbReference type="OrthoDB" id="2570162at2759"/>